<accession>A0ACB9WQ17</accession>
<sequence>RSCHCLGHHIVIKDHGVAREHRKPQSHLSGGPTAPLRTPLSPSHSTAHTKEVDRSLEAGLLDEAFSTDVVKPGSEHPPEQGPACCMWQRWTALCKGPLMSILYVCYQTGTTTGVDMEHT</sequence>
<protein>
    <submittedName>
        <fullName evidence="1">Uncharacterized protein</fullName>
    </submittedName>
</protein>
<dbReference type="Proteomes" id="UP001057452">
    <property type="component" value="Chromosome 13"/>
</dbReference>
<gene>
    <name evidence="1" type="ORF">KUCAC02_005619</name>
</gene>
<name>A0ACB9WQ17_CHAAC</name>
<proteinExistence type="predicted"/>
<reference evidence="1" key="1">
    <citation type="submission" date="2022-05" db="EMBL/GenBank/DDBJ databases">
        <title>Chromosome-level genome of Chaenocephalus aceratus.</title>
        <authorList>
            <person name="Park H."/>
        </authorList>
    </citation>
    <scope>NUCLEOTIDE SEQUENCE</scope>
    <source>
        <strain evidence="1">KU_202001</strain>
    </source>
</reference>
<organism evidence="1 2">
    <name type="scientific">Chaenocephalus aceratus</name>
    <name type="common">Blackfin icefish</name>
    <name type="synonym">Chaenichthys aceratus</name>
    <dbReference type="NCBI Taxonomy" id="36190"/>
    <lineage>
        <taxon>Eukaryota</taxon>
        <taxon>Metazoa</taxon>
        <taxon>Chordata</taxon>
        <taxon>Craniata</taxon>
        <taxon>Vertebrata</taxon>
        <taxon>Euteleostomi</taxon>
        <taxon>Actinopterygii</taxon>
        <taxon>Neopterygii</taxon>
        <taxon>Teleostei</taxon>
        <taxon>Neoteleostei</taxon>
        <taxon>Acanthomorphata</taxon>
        <taxon>Eupercaria</taxon>
        <taxon>Perciformes</taxon>
        <taxon>Notothenioidei</taxon>
        <taxon>Channichthyidae</taxon>
        <taxon>Chaenocephalus</taxon>
    </lineage>
</organism>
<feature type="non-terminal residue" evidence="1">
    <location>
        <position position="119"/>
    </location>
</feature>
<evidence type="ECO:0000313" key="1">
    <source>
        <dbReference type="EMBL" id="KAI4815475.1"/>
    </source>
</evidence>
<feature type="non-terminal residue" evidence="1">
    <location>
        <position position="1"/>
    </location>
</feature>
<evidence type="ECO:0000313" key="2">
    <source>
        <dbReference type="Proteomes" id="UP001057452"/>
    </source>
</evidence>
<dbReference type="EMBL" id="CM043797">
    <property type="protein sequence ID" value="KAI4815475.1"/>
    <property type="molecule type" value="Genomic_DNA"/>
</dbReference>
<keyword evidence="2" id="KW-1185">Reference proteome</keyword>
<comment type="caution">
    <text evidence="1">The sequence shown here is derived from an EMBL/GenBank/DDBJ whole genome shotgun (WGS) entry which is preliminary data.</text>
</comment>